<dbReference type="EMBL" id="JANFNG010000011">
    <property type="protein sequence ID" value="MCQ4082034.1"/>
    <property type="molecule type" value="Genomic_DNA"/>
</dbReference>
<sequence>MEHPPVVVYPPQDGARRVTVRGEPVGTAYGLVDLEEFLRLAGLDPDDVALDDPALIEWRGGGPEVWE</sequence>
<accession>A0ABT1PWH9</accession>
<protein>
    <submittedName>
        <fullName evidence="1">Uncharacterized protein</fullName>
    </submittedName>
</protein>
<evidence type="ECO:0000313" key="1">
    <source>
        <dbReference type="EMBL" id="MCQ4082034.1"/>
    </source>
</evidence>
<organism evidence="1 2">
    <name type="scientific">Streptomyces humicola</name>
    <dbReference type="NCBI Taxonomy" id="2953240"/>
    <lineage>
        <taxon>Bacteria</taxon>
        <taxon>Bacillati</taxon>
        <taxon>Actinomycetota</taxon>
        <taxon>Actinomycetes</taxon>
        <taxon>Kitasatosporales</taxon>
        <taxon>Streptomycetaceae</taxon>
        <taxon>Streptomyces</taxon>
    </lineage>
</organism>
<keyword evidence="2" id="KW-1185">Reference proteome</keyword>
<proteinExistence type="predicted"/>
<name>A0ABT1PWH9_9ACTN</name>
<dbReference type="Proteomes" id="UP001057702">
    <property type="component" value="Unassembled WGS sequence"/>
</dbReference>
<evidence type="ECO:0000313" key="2">
    <source>
        <dbReference type="Proteomes" id="UP001057702"/>
    </source>
</evidence>
<dbReference type="RefSeq" id="WP_255920944.1">
    <property type="nucleotide sequence ID" value="NZ_JANFNG010000011.1"/>
</dbReference>
<comment type="caution">
    <text evidence="1">The sequence shown here is derived from an EMBL/GenBank/DDBJ whole genome shotgun (WGS) entry which is preliminary data.</text>
</comment>
<reference evidence="1" key="1">
    <citation type="submission" date="2022-06" db="EMBL/GenBank/DDBJ databases">
        <title>Draft genome sequence of Streptomyces sp. RB6PN25 isolated from peat swamp forest in Thailand.</title>
        <authorList>
            <person name="Duangmal K."/>
            <person name="Klaysubun C."/>
        </authorList>
    </citation>
    <scope>NUCLEOTIDE SEQUENCE</scope>
    <source>
        <strain evidence="1">RB6PN25</strain>
    </source>
</reference>
<gene>
    <name evidence="1" type="ORF">NGB36_15820</name>
</gene>